<gene>
    <name evidence="2" type="ORF">HPB51_003185</name>
</gene>
<feature type="compositionally biased region" description="Polar residues" evidence="1">
    <location>
        <begin position="1"/>
        <end position="18"/>
    </location>
</feature>
<dbReference type="EMBL" id="JABSTU010000003">
    <property type="protein sequence ID" value="KAH8034898.1"/>
    <property type="molecule type" value="Genomic_DNA"/>
</dbReference>
<keyword evidence="3" id="KW-1185">Reference proteome</keyword>
<evidence type="ECO:0000256" key="1">
    <source>
        <dbReference type="SAM" id="MobiDB-lite"/>
    </source>
</evidence>
<organism evidence="2 3">
    <name type="scientific">Rhipicephalus microplus</name>
    <name type="common">Cattle tick</name>
    <name type="synonym">Boophilus microplus</name>
    <dbReference type="NCBI Taxonomy" id="6941"/>
    <lineage>
        <taxon>Eukaryota</taxon>
        <taxon>Metazoa</taxon>
        <taxon>Ecdysozoa</taxon>
        <taxon>Arthropoda</taxon>
        <taxon>Chelicerata</taxon>
        <taxon>Arachnida</taxon>
        <taxon>Acari</taxon>
        <taxon>Parasitiformes</taxon>
        <taxon>Ixodida</taxon>
        <taxon>Ixodoidea</taxon>
        <taxon>Ixodidae</taxon>
        <taxon>Rhipicephalinae</taxon>
        <taxon>Rhipicephalus</taxon>
        <taxon>Boophilus</taxon>
    </lineage>
</organism>
<dbReference type="Gene3D" id="3.80.10.10">
    <property type="entry name" value="Ribonuclease Inhibitor"/>
    <property type="match status" value="1"/>
</dbReference>
<reference evidence="2" key="1">
    <citation type="journal article" date="2020" name="Cell">
        <title>Large-Scale Comparative Analyses of Tick Genomes Elucidate Their Genetic Diversity and Vector Capacities.</title>
        <authorList>
            <consortium name="Tick Genome and Microbiome Consortium (TIGMIC)"/>
            <person name="Jia N."/>
            <person name="Wang J."/>
            <person name="Shi W."/>
            <person name="Du L."/>
            <person name="Sun Y."/>
            <person name="Zhan W."/>
            <person name="Jiang J.F."/>
            <person name="Wang Q."/>
            <person name="Zhang B."/>
            <person name="Ji P."/>
            <person name="Bell-Sakyi L."/>
            <person name="Cui X.M."/>
            <person name="Yuan T.T."/>
            <person name="Jiang B.G."/>
            <person name="Yang W.F."/>
            <person name="Lam T.T."/>
            <person name="Chang Q.C."/>
            <person name="Ding S.J."/>
            <person name="Wang X.J."/>
            <person name="Zhu J.G."/>
            <person name="Ruan X.D."/>
            <person name="Zhao L."/>
            <person name="Wei J.T."/>
            <person name="Ye R.Z."/>
            <person name="Que T.C."/>
            <person name="Du C.H."/>
            <person name="Zhou Y.H."/>
            <person name="Cheng J.X."/>
            <person name="Dai P.F."/>
            <person name="Guo W.B."/>
            <person name="Han X.H."/>
            <person name="Huang E.J."/>
            <person name="Li L.F."/>
            <person name="Wei W."/>
            <person name="Gao Y.C."/>
            <person name="Liu J.Z."/>
            <person name="Shao H.Z."/>
            <person name="Wang X."/>
            <person name="Wang C.C."/>
            <person name="Yang T.C."/>
            <person name="Huo Q.B."/>
            <person name="Li W."/>
            <person name="Chen H.Y."/>
            <person name="Chen S.E."/>
            <person name="Zhou L.G."/>
            <person name="Ni X.B."/>
            <person name="Tian J.H."/>
            <person name="Sheng Y."/>
            <person name="Liu T."/>
            <person name="Pan Y.S."/>
            <person name="Xia L.Y."/>
            <person name="Li J."/>
            <person name="Zhao F."/>
            <person name="Cao W.C."/>
        </authorList>
    </citation>
    <scope>NUCLEOTIDE SEQUENCE</scope>
    <source>
        <strain evidence="2">Rmic-2018</strain>
    </source>
</reference>
<evidence type="ECO:0000313" key="3">
    <source>
        <dbReference type="Proteomes" id="UP000821866"/>
    </source>
</evidence>
<accession>A0A9J6EKN5</accession>
<dbReference type="AlphaFoldDB" id="A0A9J6EKN5"/>
<reference evidence="2" key="2">
    <citation type="submission" date="2021-09" db="EMBL/GenBank/DDBJ databases">
        <authorList>
            <person name="Jia N."/>
            <person name="Wang J."/>
            <person name="Shi W."/>
            <person name="Du L."/>
            <person name="Sun Y."/>
            <person name="Zhan W."/>
            <person name="Jiang J."/>
            <person name="Wang Q."/>
            <person name="Zhang B."/>
            <person name="Ji P."/>
            <person name="Sakyi L.B."/>
            <person name="Cui X."/>
            <person name="Yuan T."/>
            <person name="Jiang B."/>
            <person name="Yang W."/>
            <person name="Lam T.T.-Y."/>
            <person name="Chang Q."/>
            <person name="Ding S."/>
            <person name="Wang X."/>
            <person name="Zhu J."/>
            <person name="Ruan X."/>
            <person name="Zhao L."/>
            <person name="Wei J."/>
            <person name="Que T."/>
            <person name="Du C."/>
            <person name="Cheng J."/>
            <person name="Dai P."/>
            <person name="Han X."/>
            <person name="Huang E."/>
            <person name="Gao Y."/>
            <person name="Liu J."/>
            <person name="Shao H."/>
            <person name="Ye R."/>
            <person name="Li L."/>
            <person name="Wei W."/>
            <person name="Wang X."/>
            <person name="Wang C."/>
            <person name="Huo Q."/>
            <person name="Li W."/>
            <person name="Guo W."/>
            <person name="Chen H."/>
            <person name="Chen S."/>
            <person name="Zhou L."/>
            <person name="Zhou L."/>
            <person name="Ni X."/>
            <person name="Tian J."/>
            <person name="Zhou Y."/>
            <person name="Sheng Y."/>
            <person name="Liu T."/>
            <person name="Pan Y."/>
            <person name="Xia L."/>
            <person name="Li J."/>
            <person name="Zhao F."/>
            <person name="Cao W."/>
        </authorList>
    </citation>
    <scope>NUCLEOTIDE SEQUENCE</scope>
    <source>
        <strain evidence="2">Rmic-2018</strain>
        <tissue evidence="2">Larvae</tissue>
    </source>
</reference>
<name>A0A9J6EKN5_RHIMP</name>
<comment type="caution">
    <text evidence="2">The sequence shown here is derived from an EMBL/GenBank/DDBJ whole genome shotgun (WGS) entry which is preliminary data.</text>
</comment>
<sequence length="610" mass="67597">MGSQPSRCETSEPSLAGQSGSSVVVPATSVTSDQAGPSPTPDVLAMSSFELPANASEDVLRREIAEVKSNLHSLDISNCIVAVPALLLSVASDLQNLRTLSCIACPLKASLLLERLLVSLPNVTELQFSLVDAKDDAKEELLKLRHLANVQERKETKIRKMYVEVADKVNVKVLLQFLQYCPLLEDLHVHFAQEVNSYFCAATCSSMADHLLNLETLVCTCEAPCTAQLDRGQPVDLRYCINLHGNVVFRKTSQAFNCAQLQDLAFSRNAVFPLEPVILAAVDTPDIGKQFFNAGSRHNWSQIPSLCVLLYDQSLDRTAYPTISPMASTSHRWWMCPLCSASERCPFRPVAYARKVPCAGRALMLGSVEDLDVRLNLDGRHKSCRSCANKLVIEPADAIAFGIRSGRLTLSNVPNLVSLDFLQCLSVSHVRYIDDSDVPRFNYRALSSALSSSVTLRSLIVKMALIDFYEQSFETFLYPGRALERVCLLTKKKLQSPNVRIIVEAMARRLPSIIYIHIHYVDRHTGVETSMTWIRRTEGVAAGLPYRFCVNKTATLYHMVWECPHNPPLQPRAQHNTVGWKAAPSSSDPKTQKALVRRAKTVAGVMSIPD</sequence>
<proteinExistence type="predicted"/>
<feature type="region of interest" description="Disordered" evidence="1">
    <location>
        <begin position="1"/>
        <end position="42"/>
    </location>
</feature>
<dbReference type="SUPFAM" id="SSF52047">
    <property type="entry name" value="RNI-like"/>
    <property type="match status" value="1"/>
</dbReference>
<feature type="compositionally biased region" description="Low complexity" evidence="1">
    <location>
        <begin position="19"/>
        <end position="32"/>
    </location>
</feature>
<dbReference type="InterPro" id="IPR032675">
    <property type="entry name" value="LRR_dom_sf"/>
</dbReference>
<dbReference type="VEuPathDB" id="VectorBase:LOC119180918"/>
<evidence type="ECO:0000313" key="2">
    <source>
        <dbReference type="EMBL" id="KAH8034898.1"/>
    </source>
</evidence>
<dbReference type="Proteomes" id="UP000821866">
    <property type="component" value="Chromosome 11"/>
</dbReference>
<protein>
    <submittedName>
        <fullName evidence="2">Uncharacterized protein</fullName>
    </submittedName>
</protein>
<dbReference type="VEuPathDB" id="VectorBase:LOC119181718"/>